<evidence type="ECO:0000256" key="9">
    <source>
        <dbReference type="ARBA" id="ARBA00023201"/>
    </source>
</evidence>
<keyword evidence="14" id="KW-0732">Signal</keyword>
<organism evidence="15 16">
    <name type="scientific">Echinococcus multilocularis</name>
    <name type="common">Fox tapeworm</name>
    <dbReference type="NCBI Taxonomy" id="6211"/>
    <lineage>
        <taxon>Eukaryota</taxon>
        <taxon>Metazoa</taxon>
        <taxon>Spiralia</taxon>
        <taxon>Lophotrochozoa</taxon>
        <taxon>Platyhelminthes</taxon>
        <taxon>Cestoda</taxon>
        <taxon>Eucestoda</taxon>
        <taxon>Cyclophyllidea</taxon>
        <taxon>Taeniidae</taxon>
        <taxon>Echinococcus</taxon>
    </lineage>
</organism>
<reference evidence="15" key="1">
    <citation type="journal article" date="2013" name="Nature">
        <title>The genomes of four tapeworm species reveal adaptations to parasitism.</title>
        <authorList>
            <person name="Tsai I.J."/>
            <person name="Zarowiecki M."/>
            <person name="Holroyd N."/>
            <person name="Garciarrubio A."/>
            <person name="Sanchez-Flores A."/>
            <person name="Brooks K.L."/>
            <person name="Tracey A."/>
            <person name="Bobes R.J."/>
            <person name="Fragoso G."/>
            <person name="Sciutto E."/>
            <person name="Aslett M."/>
            <person name="Beasley H."/>
            <person name="Bennett H.M."/>
            <person name="Cai J."/>
            <person name="Camicia F."/>
            <person name="Clark R."/>
            <person name="Cucher M."/>
            <person name="De Silva N."/>
            <person name="Day T.A."/>
            <person name="Deplazes P."/>
            <person name="Estrada K."/>
            <person name="Fernandez C."/>
            <person name="Holland P.W."/>
            <person name="Hou J."/>
            <person name="Hu S."/>
            <person name="Huckvale T."/>
            <person name="Hung S.S."/>
            <person name="Kamenetzky L."/>
            <person name="Keane J.A."/>
            <person name="Kiss F."/>
            <person name="Koziol U."/>
            <person name="Lambert O."/>
            <person name="Liu K."/>
            <person name="Luo X."/>
            <person name="Luo Y."/>
            <person name="Macchiaroli N."/>
            <person name="Nichol S."/>
            <person name="Paps J."/>
            <person name="Parkinson J."/>
            <person name="Pouchkina-Stantcheva N."/>
            <person name="Riddiford N."/>
            <person name="Rosenzvit M."/>
            <person name="Salinas G."/>
            <person name="Wasmuth J.D."/>
            <person name="Zamanian M."/>
            <person name="Zheng Y."/>
            <person name="Cai X."/>
            <person name="Soberon X."/>
            <person name="Olson P.D."/>
            <person name="Laclette J.P."/>
            <person name="Brehm K."/>
            <person name="Berriman M."/>
            <person name="Garciarrubio A."/>
            <person name="Bobes R.J."/>
            <person name="Fragoso G."/>
            <person name="Sanchez-Flores A."/>
            <person name="Estrada K."/>
            <person name="Cevallos M.A."/>
            <person name="Morett E."/>
            <person name="Gonzalez V."/>
            <person name="Portillo T."/>
            <person name="Ochoa-Leyva A."/>
            <person name="Jose M.V."/>
            <person name="Sciutto E."/>
            <person name="Landa A."/>
            <person name="Jimenez L."/>
            <person name="Valdes V."/>
            <person name="Carrero J.C."/>
            <person name="Larralde C."/>
            <person name="Morales-Montor J."/>
            <person name="Limon-Lason J."/>
            <person name="Soberon X."/>
            <person name="Laclette J.P."/>
        </authorList>
    </citation>
    <scope>NUCLEOTIDE SEQUENCE [LARGE SCALE GENOMIC DNA]</scope>
</reference>
<keyword evidence="8 13" id="KW-0472">Membrane</keyword>
<feature type="region of interest" description="Disordered" evidence="12">
    <location>
        <begin position="510"/>
        <end position="555"/>
    </location>
</feature>
<evidence type="ECO:0000256" key="10">
    <source>
        <dbReference type="ARBA" id="ARBA00023303"/>
    </source>
</evidence>
<feature type="chain" id="PRO_5001831658" evidence="14">
    <location>
        <begin position="24"/>
        <end position="555"/>
    </location>
</feature>
<evidence type="ECO:0000256" key="13">
    <source>
        <dbReference type="SAM" id="Phobius"/>
    </source>
</evidence>
<comment type="similarity">
    <text evidence="11">Belongs to the amiloride-sensitive sodium channel (TC 1.A.6) family.</text>
</comment>
<keyword evidence="2 11" id="KW-0813">Transport</keyword>
<evidence type="ECO:0000256" key="12">
    <source>
        <dbReference type="SAM" id="MobiDB-lite"/>
    </source>
</evidence>
<comment type="subcellular location">
    <subcellularLocation>
        <location evidence="1">Membrane</location>
        <topology evidence="1">Multi-pass membrane protein</topology>
    </subcellularLocation>
</comment>
<evidence type="ECO:0000256" key="3">
    <source>
        <dbReference type="ARBA" id="ARBA00022461"/>
    </source>
</evidence>
<keyword evidence="6" id="KW-0915">Sodium</keyword>
<keyword evidence="10 11" id="KW-0407">Ion channel</keyword>
<evidence type="ECO:0000256" key="8">
    <source>
        <dbReference type="ARBA" id="ARBA00023136"/>
    </source>
</evidence>
<dbReference type="GO" id="GO:0015280">
    <property type="term" value="F:ligand-gated sodium channel activity"/>
    <property type="evidence" value="ECO:0007669"/>
    <property type="project" value="TreeGrafter"/>
</dbReference>
<dbReference type="Pfam" id="PF00858">
    <property type="entry name" value="ASC"/>
    <property type="match status" value="1"/>
</dbReference>
<evidence type="ECO:0000256" key="1">
    <source>
        <dbReference type="ARBA" id="ARBA00004141"/>
    </source>
</evidence>
<keyword evidence="5 13" id="KW-1133">Transmembrane helix</keyword>
<dbReference type="Proteomes" id="UP000017246">
    <property type="component" value="Unassembled WGS sequence"/>
</dbReference>
<dbReference type="OMA" id="DIDIRHK"/>
<dbReference type="InterPro" id="IPR001873">
    <property type="entry name" value="ENaC"/>
</dbReference>
<gene>
    <name evidence="15" type="ORF">EmuJ_000093100</name>
</gene>
<dbReference type="Gene3D" id="1.10.287.770">
    <property type="entry name" value="YojJ-like"/>
    <property type="match status" value="1"/>
</dbReference>
<evidence type="ECO:0000256" key="4">
    <source>
        <dbReference type="ARBA" id="ARBA00022692"/>
    </source>
</evidence>
<evidence type="ECO:0000256" key="7">
    <source>
        <dbReference type="ARBA" id="ARBA00023065"/>
    </source>
</evidence>
<reference evidence="15" key="2">
    <citation type="submission" date="2015-11" db="EMBL/GenBank/DDBJ databases">
        <authorList>
            <person name="Zhang Y."/>
            <person name="Guo Z."/>
        </authorList>
    </citation>
    <scope>NUCLEOTIDE SEQUENCE</scope>
</reference>
<dbReference type="OrthoDB" id="6262926at2759"/>
<evidence type="ECO:0000256" key="2">
    <source>
        <dbReference type="ARBA" id="ARBA00022448"/>
    </source>
</evidence>
<evidence type="ECO:0000313" key="15">
    <source>
        <dbReference type="EMBL" id="CDI97165.2"/>
    </source>
</evidence>
<dbReference type="PANTHER" id="PTHR11690">
    <property type="entry name" value="AMILORIDE-SENSITIVE SODIUM CHANNEL-RELATED"/>
    <property type="match status" value="1"/>
</dbReference>
<feature type="transmembrane region" description="Helical" evidence="13">
    <location>
        <begin position="481"/>
        <end position="501"/>
    </location>
</feature>
<proteinExistence type="inferred from homology"/>
<keyword evidence="9 11" id="KW-0739">Sodium transport</keyword>
<keyword evidence="7 11" id="KW-0406">Ion transport</keyword>
<dbReference type="eggNOG" id="KOG4294">
    <property type="taxonomic scope" value="Eukaryota"/>
</dbReference>
<keyword evidence="3 11" id="KW-0894">Sodium channel</keyword>
<feature type="compositionally biased region" description="Polar residues" evidence="12">
    <location>
        <begin position="511"/>
        <end position="527"/>
    </location>
</feature>
<dbReference type="STRING" id="6211.A0A087VYH5"/>
<feature type="compositionally biased region" description="Basic and acidic residues" evidence="12">
    <location>
        <begin position="529"/>
        <end position="547"/>
    </location>
</feature>
<evidence type="ECO:0000256" key="6">
    <source>
        <dbReference type="ARBA" id="ARBA00023053"/>
    </source>
</evidence>
<evidence type="ECO:0000256" key="14">
    <source>
        <dbReference type="SAM" id="SignalP"/>
    </source>
</evidence>
<evidence type="ECO:0000256" key="5">
    <source>
        <dbReference type="ARBA" id="ARBA00022989"/>
    </source>
</evidence>
<keyword evidence="16" id="KW-1185">Reference proteome</keyword>
<dbReference type="AlphaFoldDB" id="A0A087VYH5"/>
<sequence length="555" mass="64222">MWATYLCFTTLFLHISIMKLVYEYMEYAVNIQTYNDMDAPTAFPTVSFCNHQPFSARAYELWGNKSLISPTRFNQLIRQRAAELLAQSVEIPKSDNESVRLLNRDLLLESLRQAIVYDTLPLYYQSLPWPSHLELGHSSKDLIALCLLRYSSKWAVTGPGCEDSALRVRRQSNPKFFNCFSVEIVKEYSQHIKELGLVLWLGPDENYGKKDRQAFLFDLFDQAYGLRVSIHEPGQMANLDRHSFQVAPGRMNELSFQTVQSVYYNRPTKPCLHEPKETFTDLEENFFYEFELCLNSHLQQQIVNKCGCLFAYYPRIHLPNESLPYCGEMIDRSMRLIDKEVVDRREQCAESLVNNAAFYRRVLEDDGTCLRRCVITDYESKVSVTKWRPTGWQLYWSQRTSSLFDAVVNGSLTPTEAKLIEHFLRTLDLDEVKGPTNSIIFDERYTYLMVKRKSNDTIIKEENLVLTVNALFSRIGGLCSLYIGLTLAVLMEIVEFIYLSWIKRKDDNDGTTKMPNEQDISARNPTKGNKADKTGLEKNSDNKRSMELTDTLTVV</sequence>
<dbReference type="PRINTS" id="PR01078">
    <property type="entry name" value="AMINACHANNEL"/>
</dbReference>
<feature type="signal peptide" evidence="14">
    <location>
        <begin position="1"/>
        <end position="23"/>
    </location>
</feature>
<dbReference type="EMBL" id="LN902848">
    <property type="protein sequence ID" value="CDI97165.2"/>
    <property type="molecule type" value="Genomic_DNA"/>
</dbReference>
<dbReference type="GO" id="GO:0005886">
    <property type="term" value="C:plasma membrane"/>
    <property type="evidence" value="ECO:0007669"/>
    <property type="project" value="TreeGrafter"/>
</dbReference>
<evidence type="ECO:0000256" key="11">
    <source>
        <dbReference type="RuleBase" id="RU000679"/>
    </source>
</evidence>
<evidence type="ECO:0000313" key="16">
    <source>
        <dbReference type="Proteomes" id="UP000017246"/>
    </source>
</evidence>
<protein>
    <submittedName>
        <fullName evidence="15">FMRFamide activated amiloride sensitive sodium</fullName>
    </submittedName>
</protein>
<dbReference type="PANTHER" id="PTHR11690:SF248">
    <property type="entry name" value="PICKPOCKET 17, ISOFORM A"/>
    <property type="match status" value="1"/>
</dbReference>
<name>A0A087VYH5_ECHMU</name>
<keyword evidence="4 11" id="KW-0812">Transmembrane</keyword>
<accession>A0A087VYH5</accession>